<feature type="transmembrane region" description="Helical" evidence="10">
    <location>
        <begin position="101"/>
        <end position="120"/>
    </location>
</feature>
<feature type="transmembrane region" description="Helical" evidence="10">
    <location>
        <begin position="595"/>
        <end position="617"/>
    </location>
</feature>
<dbReference type="Proteomes" id="UP000695022">
    <property type="component" value="Unplaced"/>
</dbReference>
<dbReference type="PRINTS" id="PR00237">
    <property type="entry name" value="GPCRRHODOPSN"/>
</dbReference>
<feature type="region of interest" description="Disordered" evidence="9">
    <location>
        <begin position="355"/>
        <end position="374"/>
    </location>
</feature>
<dbReference type="Gene3D" id="1.20.1070.10">
    <property type="entry name" value="Rhodopsin 7-helix transmembrane proteins"/>
    <property type="match status" value="2"/>
</dbReference>
<dbReference type="Pfam" id="PF00001">
    <property type="entry name" value="7tm_1"/>
    <property type="match status" value="2"/>
</dbReference>
<feature type="transmembrane region" description="Helical" evidence="10">
    <location>
        <begin position="563"/>
        <end position="583"/>
    </location>
</feature>
<dbReference type="SUPFAM" id="SSF81321">
    <property type="entry name" value="Family A G protein-coupled receptor-like"/>
    <property type="match status" value="1"/>
</dbReference>
<keyword evidence="4 10" id="KW-1133">Transmembrane helix</keyword>
<keyword evidence="2" id="KW-1003">Cell membrane</keyword>
<gene>
    <name evidence="13" type="primary">LOC106817649</name>
</gene>
<evidence type="ECO:0000256" key="5">
    <source>
        <dbReference type="ARBA" id="ARBA00023040"/>
    </source>
</evidence>
<evidence type="ECO:0000256" key="4">
    <source>
        <dbReference type="ARBA" id="ARBA00022989"/>
    </source>
</evidence>
<reference evidence="13" key="1">
    <citation type="submission" date="2025-08" db="UniProtKB">
        <authorList>
            <consortium name="RefSeq"/>
        </authorList>
    </citation>
    <scope>IDENTIFICATION</scope>
</reference>
<evidence type="ECO:0000313" key="12">
    <source>
        <dbReference type="Proteomes" id="UP000695022"/>
    </source>
</evidence>
<keyword evidence="12" id="KW-1185">Reference proteome</keyword>
<dbReference type="PROSITE" id="PS50262">
    <property type="entry name" value="G_PROTEIN_RECEP_F1_2"/>
    <property type="match status" value="1"/>
</dbReference>
<protein>
    <submittedName>
        <fullName evidence="13">Histamine H1 receptor-like</fullName>
    </submittedName>
</protein>
<dbReference type="InterPro" id="IPR000276">
    <property type="entry name" value="GPCR_Rhodpsn"/>
</dbReference>
<evidence type="ECO:0000313" key="13">
    <source>
        <dbReference type="RefSeq" id="XP_014677822.1"/>
    </source>
</evidence>
<dbReference type="InterPro" id="IPR017452">
    <property type="entry name" value="GPCR_Rhodpsn_7TM"/>
</dbReference>
<organism evidence="12 13">
    <name type="scientific">Priapulus caudatus</name>
    <name type="common">Priapulid worm</name>
    <dbReference type="NCBI Taxonomy" id="37621"/>
    <lineage>
        <taxon>Eukaryota</taxon>
        <taxon>Metazoa</taxon>
        <taxon>Ecdysozoa</taxon>
        <taxon>Scalidophora</taxon>
        <taxon>Priapulida</taxon>
        <taxon>Priapulimorpha</taxon>
        <taxon>Priapulimorphida</taxon>
        <taxon>Priapulidae</taxon>
        <taxon>Priapulus</taxon>
    </lineage>
</organism>
<dbReference type="RefSeq" id="XP_014677822.1">
    <property type="nucleotide sequence ID" value="XM_014822336.1"/>
</dbReference>
<proteinExistence type="predicted"/>
<dbReference type="PANTHER" id="PTHR24248:SF120">
    <property type="entry name" value="G-PROTEIN COUPLED RECEPTORS FAMILY 1 PROFILE DOMAIN-CONTAINING PROTEIN"/>
    <property type="match status" value="1"/>
</dbReference>
<evidence type="ECO:0000256" key="8">
    <source>
        <dbReference type="ARBA" id="ARBA00023224"/>
    </source>
</evidence>
<evidence type="ECO:0000256" key="9">
    <source>
        <dbReference type="SAM" id="MobiDB-lite"/>
    </source>
</evidence>
<evidence type="ECO:0000256" key="6">
    <source>
        <dbReference type="ARBA" id="ARBA00023136"/>
    </source>
</evidence>
<evidence type="ECO:0000256" key="1">
    <source>
        <dbReference type="ARBA" id="ARBA00004651"/>
    </source>
</evidence>
<evidence type="ECO:0000256" key="2">
    <source>
        <dbReference type="ARBA" id="ARBA00022475"/>
    </source>
</evidence>
<keyword evidence="6 10" id="KW-0472">Membrane</keyword>
<sequence length="638" mass="68711">MGLELGLDHFCLSNIAAPAPLQGFLSSHTRHSRESLFPGATNGSSNCSSLATDVITPSLSPAAIAIVAVVIATLSAATVVGNLTVIVAFATDRKLLNVQNVYILNLAVCDLLIGAVVTPFSAADVLCDFHWPLSNTVCKLWLLLDYVLTTESVYTLALISWDRYRLVTLGAAYVTRQTVAGALRRLAVTWAITCALWAPAVLAWEAARGRSVIEADECEGEFIDDVAFTTVTNFMECYAPGALIVYYNVRLYTNIAGRQRAKQQRQQKLQQQLAAATAVPPGGAPVRRLEASPVGRFGKLPRRSAENRLQTITSSSPTKSSRFRLLFARNIKGRNKVRVDAGQCAVTSPMTADLDAVTSPITPDQDAEASSMTPDLDAVMSSKTADHDAVTSPMTPDQDAEASSMTPDLDAVMSSKTADHDAVTSPMTPDQDAEASSMTPDQDAVTSFTTADQRAVTSSMTADQDAVTSFTTADQDAVTLAMTADQDAVTSTMTSDEHAVTSTTTSHHPTVRSSLAADQHAVTSSKTADQQAVTSLMTCAATTPCVPAVDPQLRKDECAARGLFILIAIFVVMWTPYTTYLTVVSLCPSCASVKLYMFTYWLLYYNSLINPLAYAAASPRFRANFRRIWCRFRPRAKT</sequence>
<feature type="domain" description="G-protein coupled receptors family 1 profile" evidence="11">
    <location>
        <begin position="81"/>
        <end position="614"/>
    </location>
</feature>
<keyword evidence="5" id="KW-0297">G-protein coupled receptor</keyword>
<keyword evidence="3 10" id="KW-0812">Transmembrane</keyword>
<name>A0ABM1F051_PRICU</name>
<comment type="subcellular location">
    <subcellularLocation>
        <location evidence="1">Cell membrane</location>
        <topology evidence="1">Multi-pass membrane protein</topology>
    </subcellularLocation>
</comment>
<feature type="region of interest" description="Disordered" evidence="9">
    <location>
        <begin position="379"/>
        <end position="451"/>
    </location>
</feature>
<feature type="transmembrane region" description="Helical" evidence="10">
    <location>
        <begin position="140"/>
        <end position="159"/>
    </location>
</feature>
<evidence type="ECO:0000259" key="11">
    <source>
        <dbReference type="PROSITE" id="PS50262"/>
    </source>
</evidence>
<keyword evidence="8" id="KW-0807">Transducer</keyword>
<feature type="transmembrane region" description="Helical" evidence="10">
    <location>
        <begin position="62"/>
        <end position="89"/>
    </location>
</feature>
<feature type="compositionally biased region" description="Polar residues" evidence="9">
    <location>
        <begin position="434"/>
        <end position="451"/>
    </location>
</feature>
<evidence type="ECO:0000256" key="7">
    <source>
        <dbReference type="ARBA" id="ARBA00023170"/>
    </source>
</evidence>
<accession>A0ABM1F051</accession>
<dbReference type="GeneID" id="106817649"/>
<evidence type="ECO:0000256" key="10">
    <source>
        <dbReference type="SAM" id="Phobius"/>
    </source>
</evidence>
<keyword evidence="7" id="KW-0675">Receptor</keyword>
<evidence type="ECO:0000256" key="3">
    <source>
        <dbReference type="ARBA" id="ARBA00022692"/>
    </source>
</evidence>
<dbReference type="PANTHER" id="PTHR24248">
    <property type="entry name" value="ADRENERGIC RECEPTOR-RELATED G-PROTEIN COUPLED RECEPTOR"/>
    <property type="match status" value="1"/>
</dbReference>